<dbReference type="AlphaFoldDB" id="A0A7X6QZB2"/>
<evidence type="ECO:0000313" key="6">
    <source>
        <dbReference type="Proteomes" id="UP000581206"/>
    </source>
</evidence>
<dbReference type="GO" id="GO:0000976">
    <property type="term" value="F:transcription cis-regulatory region binding"/>
    <property type="evidence" value="ECO:0007669"/>
    <property type="project" value="TreeGrafter"/>
</dbReference>
<evidence type="ECO:0000256" key="1">
    <source>
        <dbReference type="ARBA" id="ARBA00023015"/>
    </source>
</evidence>
<protein>
    <submittedName>
        <fullName evidence="5">LacI family transcriptional regulator</fullName>
    </submittedName>
</protein>
<dbReference type="RefSeq" id="WP_168630195.1">
    <property type="nucleotide sequence ID" value="NZ_BONL01000001.1"/>
</dbReference>
<dbReference type="CDD" id="cd01392">
    <property type="entry name" value="HTH_LacI"/>
    <property type="match status" value="1"/>
</dbReference>
<sequence length="344" mass="35227">MTRPVTLSDVAREAGVSLATASRALNGSATRTVGPELARRVHAAAEKLRYAPDGVAQAMARGRTNAIGLVVRDVTDPMFGAVTAGVTGAADDAGLSVTLASTREVPGREASVIDALARQRVRAMVLVGGPTGNGEADLAAMRSLESYLDAGGSAALIGASMPGTSGVDVADHRSASRLARELHDRGYRRFVVLAAPDVPGHGTDRLNGFQSTLRMLGAEPPLVHRLPRVTREAGQRAMAELIAAGVLADRGAGVPLVFAIADQAAFGAMVALRDAGMRVPEDVALAGFDDGPGAAEVTPSLTTVRLPLVEAGREAVELALAGEAGRTVVLDGELIVRDSTPALG</sequence>
<dbReference type="Gene3D" id="3.40.50.2300">
    <property type="match status" value="2"/>
</dbReference>
<dbReference type="SUPFAM" id="SSF47413">
    <property type="entry name" value="lambda repressor-like DNA-binding domains"/>
    <property type="match status" value="1"/>
</dbReference>
<dbReference type="SMART" id="SM00354">
    <property type="entry name" value="HTH_LACI"/>
    <property type="match status" value="1"/>
</dbReference>
<name>A0A7X6QZB2_9CELL</name>
<dbReference type="CDD" id="cd06267">
    <property type="entry name" value="PBP1_LacI_sugar_binding-like"/>
    <property type="match status" value="1"/>
</dbReference>
<dbReference type="PROSITE" id="PS50932">
    <property type="entry name" value="HTH_LACI_2"/>
    <property type="match status" value="1"/>
</dbReference>
<dbReference type="Pfam" id="PF13377">
    <property type="entry name" value="Peripla_BP_3"/>
    <property type="match status" value="1"/>
</dbReference>
<dbReference type="PANTHER" id="PTHR30146">
    <property type="entry name" value="LACI-RELATED TRANSCRIPTIONAL REPRESSOR"/>
    <property type="match status" value="1"/>
</dbReference>
<evidence type="ECO:0000259" key="4">
    <source>
        <dbReference type="PROSITE" id="PS50932"/>
    </source>
</evidence>
<accession>A0A7X6QZB2</accession>
<keyword evidence="6" id="KW-1185">Reference proteome</keyword>
<dbReference type="PRINTS" id="PR00036">
    <property type="entry name" value="HTHLACI"/>
</dbReference>
<proteinExistence type="predicted"/>
<keyword evidence="2" id="KW-0238">DNA-binding</keyword>
<reference evidence="5 6" key="1">
    <citation type="submission" date="2020-04" db="EMBL/GenBank/DDBJ databases">
        <title>MicrobeNet Type strains.</title>
        <authorList>
            <person name="Nicholson A.C."/>
        </authorList>
    </citation>
    <scope>NUCLEOTIDE SEQUENCE [LARGE SCALE GENOMIC DNA]</scope>
    <source>
        <strain evidence="5 6">ATCC BAA-788</strain>
    </source>
</reference>
<dbReference type="InterPro" id="IPR000843">
    <property type="entry name" value="HTH_LacI"/>
</dbReference>
<keyword evidence="3" id="KW-0804">Transcription</keyword>
<dbReference type="EMBL" id="JAAXOX010000004">
    <property type="protein sequence ID" value="NKY23079.1"/>
    <property type="molecule type" value="Genomic_DNA"/>
</dbReference>
<dbReference type="Gene3D" id="1.10.260.40">
    <property type="entry name" value="lambda repressor-like DNA-binding domains"/>
    <property type="match status" value="1"/>
</dbReference>
<keyword evidence="1" id="KW-0805">Transcription regulation</keyword>
<dbReference type="Proteomes" id="UP000581206">
    <property type="component" value="Unassembled WGS sequence"/>
</dbReference>
<evidence type="ECO:0000256" key="3">
    <source>
        <dbReference type="ARBA" id="ARBA00023163"/>
    </source>
</evidence>
<dbReference type="Pfam" id="PF00356">
    <property type="entry name" value="LacI"/>
    <property type="match status" value="1"/>
</dbReference>
<evidence type="ECO:0000313" key="5">
    <source>
        <dbReference type="EMBL" id="NKY23079.1"/>
    </source>
</evidence>
<dbReference type="GO" id="GO:0003700">
    <property type="term" value="F:DNA-binding transcription factor activity"/>
    <property type="evidence" value="ECO:0007669"/>
    <property type="project" value="TreeGrafter"/>
</dbReference>
<organism evidence="5 6">
    <name type="scientific">Cellulomonas denverensis</name>
    <dbReference type="NCBI Taxonomy" id="264297"/>
    <lineage>
        <taxon>Bacteria</taxon>
        <taxon>Bacillati</taxon>
        <taxon>Actinomycetota</taxon>
        <taxon>Actinomycetes</taxon>
        <taxon>Micrococcales</taxon>
        <taxon>Cellulomonadaceae</taxon>
        <taxon>Cellulomonas</taxon>
    </lineage>
</organism>
<dbReference type="InterPro" id="IPR028082">
    <property type="entry name" value="Peripla_BP_I"/>
</dbReference>
<dbReference type="InterPro" id="IPR010982">
    <property type="entry name" value="Lambda_DNA-bd_dom_sf"/>
</dbReference>
<comment type="caution">
    <text evidence="5">The sequence shown here is derived from an EMBL/GenBank/DDBJ whole genome shotgun (WGS) entry which is preliminary data.</text>
</comment>
<evidence type="ECO:0000256" key="2">
    <source>
        <dbReference type="ARBA" id="ARBA00023125"/>
    </source>
</evidence>
<feature type="domain" description="HTH lacI-type" evidence="4">
    <location>
        <begin position="5"/>
        <end position="61"/>
    </location>
</feature>
<dbReference type="InterPro" id="IPR046335">
    <property type="entry name" value="LacI/GalR-like_sensor"/>
</dbReference>
<dbReference type="PROSITE" id="PS00356">
    <property type="entry name" value="HTH_LACI_1"/>
    <property type="match status" value="1"/>
</dbReference>
<dbReference type="PANTHER" id="PTHR30146:SF153">
    <property type="entry name" value="LACTOSE OPERON REPRESSOR"/>
    <property type="match status" value="1"/>
</dbReference>
<dbReference type="SUPFAM" id="SSF53822">
    <property type="entry name" value="Periplasmic binding protein-like I"/>
    <property type="match status" value="1"/>
</dbReference>
<gene>
    <name evidence="5" type="ORF">HGA03_10435</name>
</gene>